<comment type="caution">
    <text evidence="1">The sequence shown here is derived from an EMBL/GenBank/DDBJ whole genome shotgun (WGS) entry which is preliminary data.</text>
</comment>
<dbReference type="Proteomes" id="UP000547209">
    <property type="component" value="Unassembled WGS sequence"/>
</dbReference>
<gene>
    <name evidence="1" type="ORF">H7C19_18240</name>
</gene>
<dbReference type="Gene3D" id="6.10.140.1630">
    <property type="match status" value="1"/>
</dbReference>
<accession>A0A7X0VHH2</accession>
<dbReference type="RefSeq" id="WP_185144127.1">
    <property type="nucleotide sequence ID" value="NZ_JACJVP010000029.1"/>
</dbReference>
<evidence type="ECO:0000313" key="2">
    <source>
        <dbReference type="Proteomes" id="UP000547209"/>
    </source>
</evidence>
<reference evidence="1 2" key="1">
    <citation type="submission" date="2020-08" db="EMBL/GenBank/DDBJ databases">
        <title>Cohnella phylogeny.</title>
        <authorList>
            <person name="Dunlap C."/>
        </authorList>
    </citation>
    <scope>NUCLEOTIDE SEQUENCE [LARGE SCALE GENOMIC DNA]</scope>
    <source>
        <strain evidence="1 2">DSM 28246</strain>
    </source>
</reference>
<organism evidence="1 2">
    <name type="scientific">Cohnella nanjingensis</name>
    <dbReference type="NCBI Taxonomy" id="1387779"/>
    <lineage>
        <taxon>Bacteria</taxon>
        <taxon>Bacillati</taxon>
        <taxon>Bacillota</taxon>
        <taxon>Bacilli</taxon>
        <taxon>Bacillales</taxon>
        <taxon>Paenibacillaceae</taxon>
        <taxon>Cohnella</taxon>
    </lineage>
</organism>
<sequence length="76" mass="7739">MAGTYGTPDYAPTSGPVDFERLFVKGVEVVPGASGGAKIANIKPISTRGDVDATVVAKSFNALLVALKEAGIMADN</sequence>
<proteinExistence type="predicted"/>
<evidence type="ECO:0000313" key="1">
    <source>
        <dbReference type="EMBL" id="MBB6672624.1"/>
    </source>
</evidence>
<protein>
    <submittedName>
        <fullName evidence="1">Uncharacterized protein</fullName>
    </submittedName>
</protein>
<dbReference type="AlphaFoldDB" id="A0A7X0VHH2"/>
<name>A0A7X0VHH2_9BACL</name>
<dbReference type="EMBL" id="JACJVP010000029">
    <property type="protein sequence ID" value="MBB6672624.1"/>
    <property type="molecule type" value="Genomic_DNA"/>
</dbReference>
<keyword evidence="2" id="KW-1185">Reference proteome</keyword>